<evidence type="ECO:0000313" key="8">
    <source>
        <dbReference type="EMBL" id="ADB39780.1"/>
    </source>
</evidence>
<dbReference type="PANTHER" id="PTHR42718:SF9">
    <property type="entry name" value="MAJOR FACILITATOR SUPERFAMILY MULTIDRUG TRANSPORTER MFSC"/>
    <property type="match status" value="1"/>
</dbReference>
<feature type="transmembrane region" description="Helical" evidence="6">
    <location>
        <begin position="99"/>
        <end position="120"/>
    </location>
</feature>
<dbReference type="InterPro" id="IPR036259">
    <property type="entry name" value="MFS_trans_sf"/>
</dbReference>
<keyword evidence="2" id="KW-0813">Transport</keyword>
<feature type="transmembrane region" description="Helical" evidence="6">
    <location>
        <begin position="44"/>
        <end position="62"/>
    </location>
</feature>
<feature type="transmembrane region" description="Helical" evidence="6">
    <location>
        <begin position="7"/>
        <end position="32"/>
    </location>
</feature>
<feature type="domain" description="Major facilitator superfamily (MFS) profile" evidence="7">
    <location>
        <begin position="8"/>
        <end position="458"/>
    </location>
</feature>
<feature type="transmembrane region" description="Helical" evidence="6">
    <location>
        <begin position="163"/>
        <end position="183"/>
    </location>
</feature>
<dbReference type="EMBL" id="CP001769">
    <property type="protein sequence ID" value="ADB39780.1"/>
    <property type="molecule type" value="Genomic_DNA"/>
</dbReference>
<organism evidence="8 9">
    <name type="scientific">Spirosoma linguale (strain ATCC 33905 / DSM 74 / LMG 10896 / Claus 1)</name>
    <dbReference type="NCBI Taxonomy" id="504472"/>
    <lineage>
        <taxon>Bacteria</taxon>
        <taxon>Pseudomonadati</taxon>
        <taxon>Bacteroidota</taxon>
        <taxon>Cytophagia</taxon>
        <taxon>Cytophagales</taxon>
        <taxon>Cytophagaceae</taxon>
        <taxon>Spirosoma</taxon>
    </lineage>
</organism>
<reference evidence="8 9" key="1">
    <citation type="journal article" date="2010" name="Stand. Genomic Sci.">
        <title>Complete genome sequence of Spirosoma linguale type strain (1).</title>
        <authorList>
            <person name="Lail K."/>
            <person name="Sikorski J."/>
            <person name="Saunders E."/>
            <person name="Lapidus A."/>
            <person name="Glavina Del Rio T."/>
            <person name="Copeland A."/>
            <person name="Tice H."/>
            <person name="Cheng J.-F."/>
            <person name="Lucas S."/>
            <person name="Nolan M."/>
            <person name="Bruce D."/>
            <person name="Goodwin L."/>
            <person name="Pitluck S."/>
            <person name="Ivanova N."/>
            <person name="Mavromatis K."/>
            <person name="Ovchinnikova G."/>
            <person name="Pati A."/>
            <person name="Chen A."/>
            <person name="Palaniappan K."/>
            <person name="Land M."/>
            <person name="Hauser L."/>
            <person name="Chang Y.-J."/>
            <person name="Jeffries C.D."/>
            <person name="Chain P."/>
            <person name="Brettin T."/>
            <person name="Detter J.C."/>
            <person name="Schuetze A."/>
            <person name="Rohde M."/>
            <person name="Tindall B.J."/>
            <person name="Goeker M."/>
            <person name="Bristow J."/>
            <person name="Eisen J.A."/>
            <person name="Markowitz V."/>
            <person name="Hugenholtz P."/>
            <person name="Kyrpides N.C."/>
            <person name="Klenk H.-P."/>
            <person name="Chen F."/>
        </authorList>
    </citation>
    <scope>NUCLEOTIDE SEQUENCE [LARGE SCALE GENOMIC DNA]</scope>
    <source>
        <strain evidence="9">ATCC 33905 / DSM 74 / LMG 10896 / Claus 1</strain>
    </source>
</reference>
<dbReference type="Proteomes" id="UP000002028">
    <property type="component" value="Chromosome"/>
</dbReference>
<dbReference type="AlphaFoldDB" id="D2QC45"/>
<dbReference type="PANTHER" id="PTHR42718">
    <property type="entry name" value="MAJOR FACILITATOR SUPERFAMILY MULTIDRUG TRANSPORTER MFSC"/>
    <property type="match status" value="1"/>
</dbReference>
<feature type="transmembrane region" description="Helical" evidence="6">
    <location>
        <begin position="331"/>
        <end position="356"/>
    </location>
</feature>
<sequence>MKNDRVIILVVISLCVLLASVGTSIANIALPVLERSFYATFESVQWVTIAYLLASTVSVTIAGKLADRYGHRRVLLAGILLFTIASFLSALASTMSVLILLRAGQGMGAAVLMTSGITLIKKNNAILKTGSAMGLIGTMSAIGTALGPSVGGLLLTIWGWPAIFLFLSLLGTLVFFLVITYIHKDNLTSKSRQPIDGLSVAALTLSITAYALSMTLGKKGVDWLNILLILVSLFSGGLFVYHQTRSNNPLLPVKTFKNRVVSRSLVANFVVSSIMMTTLVVGPFLLTIGLGLDEFNAGLVMSVGPVISILTGIPAGKLVDTQGPDRILKIGLLSLLMGTLALALLPAAWGLVGYLLGISLLTPGYQFFLAGNNTAVMSQASSHQEGMIAGILNLSRNLGLITGSSVMGALFSVSVAVQPIREAKHAELFFGVRITFGVGVLLLVLVGITSWINSSSADVSHQ</sequence>
<feature type="transmembrane region" description="Helical" evidence="6">
    <location>
        <begin position="74"/>
        <end position="93"/>
    </location>
</feature>
<evidence type="ECO:0000256" key="1">
    <source>
        <dbReference type="ARBA" id="ARBA00004141"/>
    </source>
</evidence>
<gene>
    <name evidence="8" type="ordered locus">Slin_3785</name>
</gene>
<dbReference type="Pfam" id="PF07690">
    <property type="entry name" value="MFS_1"/>
    <property type="match status" value="1"/>
</dbReference>
<evidence type="ECO:0000256" key="5">
    <source>
        <dbReference type="ARBA" id="ARBA00023136"/>
    </source>
</evidence>
<dbReference type="RefSeq" id="WP_012928295.1">
    <property type="nucleotide sequence ID" value="NC_013730.1"/>
</dbReference>
<dbReference type="Gene3D" id="1.20.1250.20">
    <property type="entry name" value="MFS general substrate transporter like domains"/>
    <property type="match status" value="1"/>
</dbReference>
<dbReference type="KEGG" id="sli:Slin_3785"/>
<evidence type="ECO:0000256" key="6">
    <source>
        <dbReference type="SAM" id="Phobius"/>
    </source>
</evidence>
<evidence type="ECO:0000256" key="2">
    <source>
        <dbReference type="ARBA" id="ARBA00022448"/>
    </source>
</evidence>
<dbReference type="GO" id="GO:0022857">
    <property type="term" value="F:transmembrane transporter activity"/>
    <property type="evidence" value="ECO:0007669"/>
    <property type="project" value="InterPro"/>
</dbReference>
<feature type="transmembrane region" description="Helical" evidence="6">
    <location>
        <begin position="398"/>
        <end position="417"/>
    </location>
</feature>
<dbReference type="InterPro" id="IPR011701">
    <property type="entry name" value="MFS"/>
</dbReference>
<dbReference type="STRING" id="504472.Slin_3785"/>
<comment type="subcellular location">
    <subcellularLocation>
        <location evidence="1">Membrane</location>
        <topology evidence="1">Multi-pass membrane protein</topology>
    </subcellularLocation>
</comment>
<dbReference type="InterPro" id="IPR020846">
    <property type="entry name" value="MFS_dom"/>
</dbReference>
<dbReference type="eggNOG" id="COG0477">
    <property type="taxonomic scope" value="Bacteria"/>
</dbReference>
<name>D2QC45_SPILD</name>
<feature type="transmembrane region" description="Helical" evidence="6">
    <location>
        <begin position="429"/>
        <end position="452"/>
    </location>
</feature>
<evidence type="ECO:0000313" key="9">
    <source>
        <dbReference type="Proteomes" id="UP000002028"/>
    </source>
</evidence>
<keyword evidence="9" id="KW-1185">Reference proteome</keyword>
<dbReference type="GO" id="GO:0016020">
    <property type="term" value="C:membrane"/>
    <property type="evidence" value="ECO:0007669"/>
    <property type="project" value="UniProtKB-SubCell"/>
</dbReference>
<dbReference type="PRINTS" id="PR01036">
    <property type="entry name" value="TCRTETB"/>
</dbReference>
<feature type="transmembrane region" description="Helical" evidence="6">
    <location>
        <begin position="265"/>
        <end position="286"/>
    </location>
</feature>
<protein>
    <submittedName>
        <fullName evidence="8">Major facilitator superfamily MFS_1</fullName>
    </submittedName>
</protein>
<accession>D2QC45</accession>
<keyword evidence="4 6" id="KW-1133">Transmembrane helix</keyword>
<dbReference type="Gene3D" id="1.20.1720.10">
    <property type="entry name" value="Multidrug resistance protein D"/>
    <property type="match status" value="1"/>
</dbReference>
<dbReference type="PROSITE" id="PS50850">
    <property type="entry name" value="MFS"/>
    <property type="match status" value="1"/>
</dbReference>
<dbReference type="CDD" id="cd17321">
    <property type="entry name" value="MFS_MMR_MDR_like"/>
    <property type="match status" value="1"/>
</dbReference>
<evidence type="ECO:0000256" key="4">
    <source>
        <dbReference type="ARBA" id="ARBA00022989"/>
    </source>
</evidence>
<evidence type="ECO:0000259" key="7">
    <source>
        <dbReference type="PROSITE" id="PS50850"/>
    </source>
</evidence>
<keyword evidence="3 6" id="KW-0812">Transmembrane</keyword>
<feature type="transmembrane region" description="Helical" evidence="6">
    <location>
        <begin position="298"/>
        <end position="319"/>
    </location>
</feature>
<evidence type="ECO:0000256" key="3">
    <source>
        <dbReference type="ARBA" id="ARBA00022692"/>
    </source>
</evidence>
<feature type="transmembrane region" description="Helical" evidence="6">
    <location>
        <begin position="195"/>
        <end position="217"/>
    </location>
</feature>
<keyword evidence="5 6" id="KW-0472">Membrane</keyword>
<proteinExistence type="predicted"/>
<feature type="transmembrane region" description="Helical" evidence="6">
    <location>
        <begin position="223"/>
        <end position="244"/>
    </location>
</feature>
<feature type="transmembrane region" description="Helical" evidence="6">
    <location>
        <begin position="132"/>
        <end position="157"/>
    </location>
</feature>
<dbReference type="SUPFAM" id="SSF103473">
    <property type="entry name" value="MFS general substrate transporter"/>
    <property type="match status" value="1"/>
</dbReference>
<dbReference type="HOGENOM" id="CLU_000960_28_3_10"/>